<feature type="compositionally biased region" description="Low complexity" evidence="1">
    <location>
        <begin position="156"/>
        <end position="169"/>
    </location>
</feature>
<organism evidence="2">
    <name type="scientific">Zea mays</name>
    <name type="common">Maize</name>
    <dbReference type="NCBI Taxonomy" id="4577"/>
    <lineage>
        <taxon>Eukaryota</taxon>
        <taxon>Viridiplantae</taxon>
        <taxon>Streptophyta</taxon>
        <taxon>Embryophyta</taxon>
        <taxon>Tracheophyta</taxon>
        <taxon>Spermatophyta</taxon>
        <taxon>Magnoliopsida</taxon>
        <taxon>Liliopsida</taxon>
        <taxon>Poales</taxon>
        <taxon>Poaceae</taxon>
        <taxon>PACMAD clade</taxon>
        <taxon>Panicoideae</taxon>
        <taxon>Andropogonodae</taxon>
        <taxon>Andropogoneae</taxon>
        <taxon>Tripsacinae</taxon>
        <taxon>Zea</taxon>
    </lineage>
</organism>
<dbReference type="EMBL" id="BT086806">
    <property type="protein sequence ID" value="ACR37159.1"/>
    <property type="molecule type" value="mRNA"/>
</dbReference>
<dbReference type="AlphaFoldDB" id="C4J7K9"/>
<protein>
    <submittedName>
        <fullName evidence="2">Uncharacterized protein</fullName>
    </submittedName>
</protein>
<sequence>MKLMDRSLERSSLFVSVCLSHTACKHTRRFALNKHTQPTETATAYVRQLNVHAATSRKLHSHAPQVRLTRGGGVLSCSGDRRRRRRPPPPVLLSAGRRLRHVGREAHLLVLLRAAPALVRGSVAFAEYHDPEVRLQAAVEAVGDEDDARRHHGDRQQPQAAPRAAAAPPLHRDQRGGPPPTFR</sequence>
<feature type="region of interest" description="Disordered" evidence="1">
    <location>
        <begin position="143"/>
        <end position="183"/>
    </location>
</feature>
<reference evidence="2" key="2">
    <citation type="submission" date="2012-06" db="EMBL/GenBank/DDBJ databases">
        <authorList>
            <person name="Yu Y."/>
            <person name="Currie J."/>
            <person name="Lomeli R."/>
            <person name="Angelova A."/>
            <person name="Collura K."/>
            <person name="Wissotski M."/>
            <person name="Campos D."/>
            <person name="Kudrna D."/>
            <person name="Golser W."/>
            <person name="Ashely E."/>
            <person name="Descour A."/>
            <person name="Fernandes J."/>
            <person name="Soderlund C."/>
            <person name="Walbot V."/>
        </authorList>
    </citation>
    <scope>NUCLEOTIDE SEQUENCE</scope>
    <source>
        <strain evidence="2">B73</strain>
    </source>
</reference>
<reference evidence="2" key="1">
    <citation type="journal article" date="2009" name="PLoS Genet.">
        <title>Sequencing, mapping, and analysis of 27,455 maize full-length cDNAs.</title>
        <authorList>
            <person name="Soderlund C."/>
            <person name="Descour A."/>
            <person name="Kudrna D."/>
            <person name="Bomhoff M."/>
            <person name="Boyd L."/>
            <person name="Currie J."/>
            <person name="Angelova A."/>
            <person name="Collura K."/>
            <person name="Wissotski M."/>
            <person name="Ashley E."/>
            <person name="Morrow D."/>
            <person name="Fernandes J."/>
            <person name="Walbot V."/>
            <person name="Yu Y."/>
        </authorList>
    </citation>
    <scope>NUCLEOTIDE SEQUENCE</scope>
    <source>
        <strain evidence="2">B73</strain>
    </source>
</reference>
<evidence type="ECO:0000256" key="1">
    <source>
        <dbReference type="SAM" id="MobiDB-lite"/>
    </source>
</evidence>
<feature type="region of interest" description="Disordered" evidence="1">
    <location>
        <begin position="70"/>
        <end position="93"/>
    </location>
</feature>
<accession>C4J7K9</accession>
<proteinExistence type="evidence at transcript level"/>
<evidence type="ECO:0000313" key="2">
    <source>
        <dbReference type="EMBL" id="ACR37159.1"/>
    </source>
</evidence>
<name>C4J7K9_MAIZE</name>